<keyword evidence="3" id="KW-1185">Reference proteome</keyword>
<feature type="compositionally biased region" description="Basic and acidic residues" evidence="1">
    <location>
        <begin position="68"/>
        <end position="81"/>
    </location>
</feature>
<sequence length="89" mass="9835">MFILALGRRAKVMLPDELFRAHVHRTVLPGGTVPLTAGSFEPQVPVRHAVELTLREHQGDALGVGGQDVRRKAARRAEHRGPNGSREWP</sequence>
<evidence type="ECO:0000313" key="2">
    <source>
        <dbReference type="EMBL" id="GGS05594.1"/>
    </source>
</evidence>
<dbReference type="Proteomes" id="UP000644548">
    <property type="component" value="Unassembled WGS sequence"/>
</dbReference>
<reference evidence="3" key="1">
    <citation type="journal article" date="2019" name="Int. J. Syst. Evol. Microbiol.">
        <title>The Global Catalogue of Microorganisms (GCM) 10K type strain sequencing project: providing services to taxonomists for standard genome sequencing and annotation.</title>
        <authorList>
            <consortium name="The Broad Institute Genomics Platform"/>
            <consortium name="The Broad Institute Genome Sequencing Center for Infectious Disease"/>
            <person name="Wu L."/>
            <person name="Ma J."/>
        </authorList>
    </citation>
    <scope>NUCLEOTIDE SEQUENCE [LARGE SCALE GENOMIC DNA]</scope>
    <source>
        <strain evidence="3">JCM 31405</strain>
    </source>
</reference>
<proteinExistence type="predicted"/>
<evidence type="ECO:0000256" key="1">
    <source>
        <dbReference type="SAM" id="MobiDB-lite"/>
    </source>
</evidence>
<dbReference type="EMBL" id="BMQN01000015">
    <property type="protein sequence ID" value="GGS05594.1"/>
    <property type="molecule type" value="Genomic_DNA"/>
</dbReference>
<name>A0ABQ2SAP3_9DEIO</name>
<protein>
    <submittedName>
        <fullName evidence="2">Uncharacterized protein</fullName>
    </submittedName>
</protein>
<feature type="region of interest" description="Disordered" evidence="1">
    <location>
        <begin position="61"/>
        <end position="89"/>
    </location>
</feature>
<organism evidence="2 3">
    <name type="scientific">Deinococcus sedimenti</name>
    <dbReference type="NCBI Taxonomy" id="1867090"/>
    <lineage>
        <taxon>Bacteria</taxon>
        <taxon>Thermotogati</taxon>
        <taxon>Deinococcota</taxon>
        <taxon>Deinococci</taxon>
        <taxon>Deinococcales</taxon>
        <taxon>Deinococcaceae</taxon>
        <taxon>Deinococcus</taxon>
    </lineage>
</organism>
<accession>A0ABQ2SAP3</accession>
<evidence type="ECO:0000313" key="3">
    <source>
        <dbReference type="Proteomes" id="UP000644548"/>
    </source>
</evidence>
<gene>
    <name evidence="2" type="ORF">GCM10008960_35110</name>
</gene>
<comment type="caution">
    <text evidence="2">The sequence shown here is derived from an EMBL/GenBank/DDBJ whole genome shotgun (WGS) entry which is preliminary data.</text>
</comment>